<gene>
    <name evidence="1" type="ORF">I7I51_07497</name>
</gene>
<dbReference type="VEuPathDB" id="FungiDB:I7I51_07497"/>
<evidence type="ECO:0000313" key="1">
    <source>
        <dbReference type="EMBL" id="QSS58075.1"/>
    </source>
</evidence>
<accession>A0A8A1LXX9</accession>
<dbReference type="AlphaFoldDB" id="A0A8A1LXX9"/>
<dbReference type="Proteomes" id="UP000663671">
    <property type="component" value="Chromosome 2"/>
</dbReference>
<proteinExistence type="predicted"/>
<organism evidence="1 2">
    <name type="scientific">Ajellomyces capsulatus</name>
    <name type="common">Darling's disease fungus</name>
    <name type="synonym">Histoplasma capsulatum</name>
    <dbReference type="NCBI Taxonomy" id="5037"/>
    <lineage>
        <taxon>Eukaryota</taxon>
        <taxon>Fungi</taxon>
        <taxon>Dikarya</taxon>
        <taxon>Ascomycota</taxon>
        <taxon>Pezizomycotina</taxon>
        <taxon>Eurotiomycetes</taxon>
        <taxon>Eurotiomycetidae</taxon>
        <taxon>Onygenales</taxon>
        <taxon>Ajellomycetaceae</taxon>
        <taxon>Histoplasma</taxon>
    </lineage>
</organism>
<protein>
    <submittedName>
        <fullName evidence="1">Uncharacterized protein</fullName>
    </submittedName>
</protein>
<evidence type="ECO:0000313" key="2">
    <source>
        <dbReference type="Proteomes" id="UP000663671"/>
    </source>
</evidence>
<reference evidence="1" key="1">
    <citation type="submission" date="2021-01" db="EMBL/GenBank/DDBJ databases">
        <title>Chromosome-level genome assembly of a human fungal pathogen reveals clustering of transcriptionally co-regulated genes.</title>
        <authorList>
            <person name="Voorhies M."/>
            <person name="Cohen S."/>
            <person name="Shea T.P."/>
            <person name="Petrus S."/>
            <person name="Munoz J.F."/>
            <person name="Poplawski S."/>
            <person name="Goldman W.E."/>
            <person name="Michael T."/>
            <person name="Cuomo C.A."/>
            <person name="Sil A."/>
            <person name="Beyhan S."/>
        </authorList>
    </citation>
    <scope>NUCLEOTIDE SEQUENCE</scope>
    <source>
        <strain evidence="1">WU24</strain>
    </source>
</reference>
<dbReference type="EMBL" id="CP069109">
    <property type="protein sequence ID" value="QSS58075.1"/>
    <property type="molecule type" value="Genomic_DNA"/>
</dbReference>
<sequence length="101" mass="11434">MPPPKVLKGPPLPMISNMVHPRVQIDGGMQGRTELCFDVGESARAIKNYKPDNAYFDIHVVPHMKRMGATYSYYVRHTTSEFYAMVITKLISELIDPTLIP</sequence>
<name>A0A8A1LXX9_AJECA</name>